<evidence type="ECO:0000259" key="8">
    <source>
        <dbReference type="PROSITE" id="PS51459"/>
    </source>
</evidence>
<gene>
    <name evidence="9" type="ORF">SAMN05518684_11765</name>
</gene>
<evidence type="ECO:0000256" key="6">
    <source>
        <dbReference type="ARBA" id="ARBA00047939"/>
    </source>
</evidence>
<dbReference type="PROSITE" id="PS51459">
    <property type="entry name" value="FIDO"/>
    <property type="match status" value="1"/>
</dbReference>
<dbReference type="PANTHER" id="PTHR39560:SF1">
    <property type="entry name" value="PROTEIN ADENYLYLTRANSFERASE FIC-RELATED"/>
    <property type="match status" value="1"/>
</dbReference>
<comment type="catalytic activity">
    <reaction evidence="6">
        <text>L-threonyl-[protein] + ATP = 3-O-(5'-adenylyl)-L-threonyl-[protein] + diphosphate</text>
        <dbReference type="Rhea" id="RHEA:54292"/>
        <dbReference type="Rhea" id="RHEA-COMP:11060"/>
        <dbReference type="Rhea" id="RHEA-COMP:13847"/>
        <dbReference type="ChEBI" id="CHEBI:30013"/>
        <dbReference type="ChEBI" id="CHEBI:30616"/>
        <dbReference type="ChEBI" id="CHEBI:33019"/>
        <dbReference type="ChEBI" id="CHEBI:138113"/>
        <dbReference type="EC" id="2.7.7.108"/>
    </reaction>
</comment>
<dbReference type="AlphaFoldDB" id="A0A1H9WJB2"/>
<evidence type="ECO:0000256" key="7">
    <source>
        <dbReference type="ARBA" id="ARBA00048696"/>
    </source>
</evidence>
<dbReference type="GO" id="GO:0070733">
    <property type="term" value="F:AMPylase activity"/>
    <property type="evidence" value="ECO:0007669"/>
    <property type="project" value="UniProtKB-EC"/>
</dbReference>
<name>A0A1H9WJB2_9BACI</name>
<keyword evidence="2" id="KW-0548">Nucleotidyltransferase</keyword>
<proteinExistence type="predicted"/>
<organism evidence="9 10">
    <name type="scientific">Salipaludibacillus aurantiacus</name>
    <dbReference type="NCBI Taxonomy" id="1601833"/>
    <lineage>
        <taxon>Bacteria</taxon>
        <taxon>Bacillati</taxon>
        <taxon>Bacillota</taxon>
        <taxon>Bacilli</taxon>
        <taxon>Bacillales</taxon>
        <taxon>Bacillaceae</taxon>
    </lineage>
</organism>
<dbReference type="STRING" id="1601833.SAMN05518684_11765"/>
<protein>
    <recommendedName>
        <fullName evidence="5">protein adenylyltransferase</fullName>
        <ecNumber evidence="5">2.7.7.108</ecNumber>
    </recommendedName>
</protein>
<evidence type="ECO:0000256" key="2">
    <source>
        <dbReference type="ARBA" id="ARBA00022695"/>
    </source>
</evidence>
<evidence type="ECO:0000313" key="10">
    <source>
        <dbReference type="Proteomes" id="UP000198571"/>
    </source>
</evidence>
<evidence type="ECO:0000256" key="3">
    <source>
        <dbReference type="ARBA" id="ARBA00022741"/>
    </source>
</evidence>
<evidence type="ECO:0000256" key="4">
    <source>
        <dbReference type="ARBA" id="ARBA00022840"/>
    </source>
</evidence>
<dbReference type="SUPFAM" id="SSF140931">
    <property type="entry name" value="Fic-like"/>
    <property type="match status" value="1"/>
</dbReference>
<dbReference type="OrthoDB" id="9813719at2"/>
<comment type="catalytic activity">
    <reaction evidence="7">
        <text>L-tyrosyl-[protein] + ATP = O-(5'-adenylyl)-L-tyrosyl-[protein] + diphosphate</text>
        <dbReference type="Rhea" id="RHEA:54288"/>
        <dbReference type="Rhea" id="RHEA-COMP:10136"/>
        <dbReference type="Rhea" id="RHEA-COMP:13846"/>
        <dbReference type="ChEBI" id="CHEBI:30616"/>
        <dbReference type="ChEBI" id="CHEBI:33019"/>
        <dbReference type="ChEBI" id="CHEBI:46858"/>
        <dbReference type="ChEBI" id="CHEBI:83624"/>
        <dbReference type="EC" id="2.7.7.108"/>
    </reaction>
</comment>
<keyword evidence="10" id="KW-1185">Reference proteome</keyword>
<keyword evidence="4" id="KW-0067">ATP-binding</keyword>
<keyword evidence="3" id="KW-0547">Nucleotide-binding</keyword>
<evidence type="ECO:0000256" key="5">
    <source>
        <dbReference type="ARBA" id="ARBA00034531"/>
    </source>
</evidence>
<dbReference type="InterPro" id="IPR036597">
    <property type="entry name" value="Fido-like_dom_sf"/>
</dbReference>
<dbReference type="Proteomes" id="UP000198571">
    <property type="component" value="Unassembled WGS sequence"/>
</dbReference>
<dbReference type="EC" id="2.7.7.108" evidence="5"/>
<dbReference type="Gene3D" id="1.10.3290.10">
    <property type="entry name" value="Fido-like domain"/>
    <property type="match status" value="1"/>
</dbReference>
<accession>A0A1H9WJB2</accession>
<dbReference type="InterPro" id="IPR003812">
    <property type="entry name" value="Fido"/>
</dbReference>
<evidence type="ECO:0000256" key="1">
    <source>
        <dbReference type="ARBA" id="ARBA00022679"/>
    </source>
</evidence>
<dbReference type="GO" id="GO:0005524">
    <property type="term" value="F:ATP binding"/>
    <property type="evidence" value="ECO:0007669"/>
    <property type="project" value="UniProtKB-KW"/>
</dbReference>
<dbReference type="RefSeq" id="WP_093054794.1">
    <property type="nucleotide sequence ID" value="NZ_FOGT01000017.1"/>
</dbReference>
<dbReference type="PANTHER" id="PTHR39560">
    <property type="entry name" value="PROTEIN ADENYLYLTRANSFERASE FIC-RELATED"/>
    <property type="match status" value="1"/>
</dbReference>
<keyword evidence="1" id="KW-0808">Transferase</keyword>
<dbReference type="Pfam" id="PF02661">
    <property type="entry name" value="Fic"/>
    <property type="match status" value="1"/>
</dbReference>
<reference evidence="10" key="1">
    <citation type="submission" date="2016-10" db="EMBL/GenBank/DDBJ databases">
        <authorList>
            <person name="Varghese N."/>
            <person name="Submissions S."/>
        </authorList>
    </citation>
    <scope>NUCLEOTIDE SEQUENCE [LARGE SCALE GENOMIC DNA]</scope>
    <source>
        <strain evidence="10">S9</strain>
    </source>
</reference>
<sequence length="200" mass="22792">MSKYGTGESAYCYPGTGVLINHFNIREERQLRQMDAVITSKRLTELELQPVSGDFNLEHLKAIHYYIFQDIYSFAGKLRVENISKGGFTFAPAIHLEESSKKLFTRIQNEVWQNHNHEEMAALLAFYLAEINVLHPFRDGNGRSCREFIRTLALHGGFVLDWARANEKTILKASIASTTRLGPLKKVMNQLIYQEVSGSP</sequence>
<feature type="domain" description="Fido" evidence="8">
    <location>
        <begin position="55"/>
        <end position="194"/>
    </location>
</feature>
<dbReference type="EMBL" id="FOGT01000017">
    <property type="protein sequence ID" value="SES33924.1"/>
    <property type="molecule type" value="Genomic_DNA"/>
</dbReference>
<evidence type="ECO:0000313" key="9">
    <source>
        <dbReference type="EMBL" id="SES33924.1"/>
    </source>
</evidence>
<dbReference type="GO" id="GO:0051302">
    <property type="term" value="P:regulation of cell division"/>
    <property type="evidence" value="ECO:0007669"/>
    <property type="project" value="TreeGrafter"/>
</dbReference>